<sequence>QVSTEKHTKSILPDKCDLKSSNVTVESSSLQKSKLSPAKQQEIKLSHEKSSKKTKHLQRY</sequence>
<dbReference type="Proteomes" id="UP000663866">
    <property type="component" value="Unassembled WGS sequence"/>
</dbReference>
<feature type="region of interest" description="Disordered" evidence="1">
    <location>
        <begin position="22"/>
        <end position="60"/>
    </location>
</feature>
<name>A0A821G4E1_9BILA</name>
<evidence type="ECO:0000256" key="1">
    <source>
        <dbReference type="SAM" id="MobiDB-lite"/>
    </source>
</evidence>
<proteinExistence type="predicted"/>
<feature type="compositionally biased region" description="Basic and acidic residues" evidence="1">
    <location>
        <begin position="41"/>
        <end position="51"/>
    </location>
</feature>
<dbReference type="AlphaFoldDB" id="A0A821G4E1"/>
<dbReference type="EMBL" id="CAJOBG010089591">
    <property type="protein sequence ID" value="CAF4660034.1"/>
    <property type="molecule type" value="Genomic_DNA"/>
</dbReference>
<reference evidence="2" key="1">
    <citation type="submission" date="2021-02" db="EMBL/GenBank/DDBJ databases">
        <authorList>
            <person name="Nowell W R."/>
        </authorList>
    </citation>
    <scope>NUCLEOTIDE SEQUENCE</scope>
</reference>
<evidence type="ECO:0000313" key="2">
    <source>
        <dbReference type="EMBL" id="CAF4660034.1"/>
    </source>
</evidence>
<gene>
    <name evidence="2" type="ORF">OVN521_LOCUS47061</name>
</gene>
<protein>
    <submittedName>
        <fullName evidence="2">Uncharacterized protein</fullName>
    </submittedName>
</protein>
<accession>A0A821G4E1</accession>
<organism evidence="2 3">
    <name type="scientific">Rotaria magnacalcarata</name>
    <dbReference type="NCBI Taxonomy" id="392030"/>
    <lineage>
        <taxon>Eukaryota</taxon>
        <taxon>Metazoa</taxon>
        <taxon>Spiralia</taxon>
        <taxon>Gnathifera</taxon>
        <taxon>Rotifera</taxon>
        <taxon>Eurotatoria</taxon>
        <taxon>Bdelloidea</taxon>
        <taxon>Philodinida</taxon>
        <taxon>Philodinidae</taxon>
        <taxon>Rotaria</taxon>
    </lineage>
</organism>
<evidence type="ECO:0000313" key="3">
    <source>
        <dbReference type="Proteomes" id="UP000663866"/>
    </source>
</evidence>
<feature type="non-terminal residue" evidence="2">
    <location>
        <position position="1"/>
    </location>
</feature>
<comment type="caution">
    <text evidence="2">The sequence shown here is derived from an EMBL/GenBank/DDBJ whole genome shotgun (WGS) entry which is preliminary data.</text>
</comment>
<feature type="compositionally biased region" description="Polar residues" evidence="1">
    <location>
        <begin position="22"/>
        <end position="34"/>
    </location>
</feature>
<keyword evidence="3" id="KW-1185">Reference proteome</keyword>